<comment type="caution">
    <text evidence="3">The sequence shown here is derived from an EMBL/GenBank/DDBJ whole genome shotgun (WGS) entry which is preliminary data.</text>
</comment>
<organism evidence="3 4">
    <name type="scientific">Olea europaea subsp. europaea</name>
    <dbReference type="NCBI Taxonomy" id="158383"/>
    <lineage>
        <taxon>Eukaryota</taxon>
        <taxon>Viridiplantae</taxon>
        <taxon>Streptophyta</taxon>
        <taxon>Embryophyta</taxon>
        <taxon>Tracheophyta</taxon>
        <taxon>Spermatophyta</taxon>
        <taxon>Magnoliopsida</taxon>
        <taxon>eudicotyledons</taxon>
        <taxon>Gunneridae</taxon>
        <taxon>Pentapetalae</taxon>
        <taxon>asterids</taxon>
        <taxon>lamiids</taxon>
        <taxon>Lamiales</taxon>
        <taxon>Oleaceae</taxon>
        <taxon>Oleeae</taxon>
        <taxon>Olea</taxon>
    </lineage>
</organism>
<accession>A0A8S0UM45</accession>
<dbReference type="Gene3D" id="3.90.70.10">
    <property type="entry name" value="Cysteine proteinases"/>
    <property type="match status" value="1"/>
</dbReference>
<keyword evidence="3" id="KW-0378">Hydrolase</keyword>
<dbReference type="PROSITE" id="PS00640">
    <property type="entry name" value="THIOL_PROTEASE_ASN"/>
    <property type="match status" value="1"/>
</dbReference>
<dbReference type="PANTHER" id="PTHR12411">
    <property type="entry name" value="CYSTEINE PROTEASE FAMILY C1-RELATED"/>
    <property type="match status" value="1"/>
</dbReference>
<dbReference type="AlphaFoldDB" id="A0A8S0UM45"/>
<dbReference type="InterPro" id="IPR038765">
    <property type="entry name" value="Papain-like_cys_pep_sf"/>
</dbReference>
<dbReference type="Proteomes" id="UP000594638">
    <property type="component" value="Unassembled WGS sequence"/>
</dbReference>
<comment type="similarity">
    <text evidence="1">Belongs to the peptidase C1 family.</text>
</comment>
<dbReference type="InterPro" id="IPR025661">
    <property type="entry name" value="Pept_asp_AS"/>
</dbReference>
<reference evidence="3 4" key="1">
    <citation type="submission" date="2019-12" db="EMBL/GenBank/DDBJ databases">
        <authorList>
            <person name="Alioto T."/>
            <person name="Alioto T."/>
            <person name="Gomez Garrido J."/>
        </authorList>
    </citation>
    <scope>NUCLEOTIDE SEQUENCE [LARGE SCALE GENOMIC DNA]</scope>
</reference>
<dbReference type="EMBL" id="CACTIH010009032">
    <property type="protein sequence ID" value="CAA3019951.1"/>
    <property type="molecule type" value="Genomic_DNA"/>
</dbReference>
<dbReference type="SUPFAM" id="SSF54001">
    <property type="entry name" value="Cysteine proteinases"/>
    <property type="match status" value="1"/>
</dbReference>
<evidence type="ECO:0000256" key="1">
    <source>
        <dbReference type="ARBA" id="ARBA00008455"/>
    </source>
</evidence>
<dbReference type="Gramene" id="OE9A001370T1">
    <property type="protein sequence ID" value="OE9A001370C1"/>
    <property type="gene ID" value="OE9A001370"/>
</dbReference>
<dbReference type="GO" id="GO:0006508">
    <property type="term" value="P:proteolysis"/>
    <property type="evidence" value="ECO:0007669"/>
    <property type="project" value="UniProtKB-KW"/>
</dbReference>
<evidence type="ECO:0000313" key="4">
    <source>
        <dbReference type="Proteomes" id="UP000594638"/>
    </source>
</evidence>
<dbReference type="OrthoDB" id="10253408at2759"/>
<dbReference type="Pfam" id="PF00112">
    <property type="entry name" value="Peptidase_C1"/>
    <property type="match status" value="1"/>
</dbReference>
<keyword evidence="4" id="KW-1185">Reference proteome</keyword>
<feature type="domain" description="Peptidase C1A papain C-terminal" evidence="2">
    <location>
        <begin position="3"/>
        <end position="113"/>
    </location>
</feature>
<sequence>MASPLNLITPTTKLMARATTRRKLHVQVANQPVSVAIDDGGLAFEFYVSGVFAGDCGTDLDHGVTAVAYGTKYWLVQNSWGTSWGGEGYIRMERGIDAKEGRYGIAMEASYPTA</sequence>
<evidence type="ECO:0000313" key="3">
    <source>
        <dbReference type="EMBL" id="CAA3019951.1"/>
    </source>
</evidence>
<keyword evidence="3" id="KW-0645">Protease</keyword>
<gene>
    <name evidence="3" type="ORF">OLEA9_A001370</name>
</gene>
<dbReference type="GO" id="GO:0008234">
    <property type="term" value="F:cysteine-type peptidase activity"/>
    <property type="evidence" value="ECO:0007669"/>
    <property type="project" value="InterPro"/>
</dbReference>
<dbReference type="InterPro" id="IPR013128">
    <property type="entry name" value="Peptidase_C1A"/>
</dbReference>
<name>A0A8S0UM45_OLEEU</name>
<dbReference type="SMART" id="SM00645">
    <property type="entry name" value="Pept_C1"/>
    <property type="match status" value="1"/>
</dbReference>
<evidence type="ECO:0000259" key="2">
    <source>
        <dbReference type="SMART" id="SM00645"/>
    </source>
</evidence>
<protein>
    <submittedName>
        <fullName evidence="3">Senescence-specific cysteine protease SAG39-like</fullName>
    </submittedName>
</protein>
<proteinExistence type="inferred from homology"/>
<dbReference type="InterPro" id="IPR000668">
    <property type="entry name" value="Peptidase_C1A_C"/>
</dbReference>